<dbReference type="InterPro" id="IPR012373">
    <property type="entry name" value="Ferrdict_sens_TM"/>
</dbReference>
<accession>A0ABR7MEF0</accession>
<feature type="domain" description="FecR protein" evidence="1">
    <location>
        <begin position="131"/>
        <end position="217"/>
    </location>
</feature>
<feature type="domain" description="Protein FecR C-terminal" evidence="2">
    <location>
        <begin position="269"/>
        <end position="331"/>
    </location>
</feature>
<dbReference type="RefSeq" id="WP_187317764.1">
    <property type="nucleotide sequence ID" value="NZ_JACSCY010000001.1"/>
</dbReference>
<organism evidence="3 4">
    <name type="scientific">Hymenobacter citatus</name>
    <dbReference type="NCBI Taxonomy" id="2763506"/>
    <lineage>
        <taxon>Bacteria</taxon>
        <taxon>Pseudomonadati</taxon>
        <taxon>Bacteroidota</taxon>
        <taxon>Cytophagia</taxon>
        <taxon>Cytophagales</taxon>
        <taxon>Hymenobacteraceae</taxon>
        <taxon>Hymenobacter</taxon>
    </lineage>
</organism>
<proteinExistence type="predicted"/>
<evidence type="ECO:0000259" key="1">
    <source>
        <dbReference type="Pfam" id="PF04773"/>
    </source>
</evidence>
<dbReference type="PANTHER" id="PTHR30273">
    <property type="entry name" value="PERIPLASMIC SIGNAL SENSOR AND SIGMA FACTOR ACTIVATOR FECR-RELATED"/>
    <property type="match status" value="1"/>
</dbReference>
<dbReference type="Proteomes" id="UP000622017">
    <property type="component" value="Unassembled WGS sequence"/>
</dbReference>
<dbReference type="PANTHER" id="PTHR30273:SF2">
    <property type="entry name" value="PROTEIN FECR"/>
    <property type="match status" value="1"/>
</dbReference>
<comment type="caution">
    <text evidence="3">The sequence shown here is derived from an EMBL/GenBank/DDBJ whole genome shotgun (WGS) entry which is preliminary data.</text>
</comment>
<reference evidence="3 4" key="1">
    <citation type="submission" date="2020-08" db="EMBL/GenBank/DDBJ databases">
        <title>Hymenobacter sp.</title>
        <authorList>
            <person name="Kim M.K."/>
        </authorList>
    </citation>
    <scope>NUCLEOTIDE SEQUENCE [LARGE SCALE GENOMIC DNA]</scope>
    <source>
        <strain evidence="3 4">BT507</strain>
    </source>
</reference>
<dbReference type="Pfam" id="PF04773">
    <property type="entry name" value="FecR"/>
    <property type="match status" value="1"/>
</dbReference>
<gene>
    <name evidence="3" type="ORF">H8B15_00875</name>
</gene>
<evidence type="ECO:0000313" key="3">
    <source>
        <dbReference type="EMBL" id="MBC6609452.1"/>
    </source>
</evidence>
<dbReference type="Gene3D" id="3.55.50.30">
    <property type="match status" value="1"/>
</dbReference>
<name>A0ABR7MEF0_9BACT</name>
<evidence type="ECO:0000313" key="4">
    <source>
        <dbReference type="Proteomes" id="UP000622017"/>
    </source>
</evidence>
<dbReference type="EMBL" id="JACSCY010000001">
    <property type="protein sequence ID" value="MBC6609452.1"/>
    <property type="molecule type" value="Genomic_DNA"/>
</dbReference>
<dbReference type="Pfam" id="PF16344">
    <property type="entry name" value="FecR_C"/>
    <property type="match status" value="1"/>
</dbReference>
<dbReference type="InterPro" id="IPR032508">
    <property type="entry name" value="FecR_C"/>
</dbReference>
<sequence length="343" mass="37568">MPDAYFQTLLQRYQRGECTPAEQREVEHWYAALEQHVPPSSPLTVQEREAVQRALWARIAQQTGLETPVIPLTAAPKPWYVCAPARWAAAAVVALGIGLAALQQLPNSWVAPTAPEVATAQTEWTVRTAPGRLTLPDGSTVVLASGSRLRYPRRFVAARRQVFLSGEATFDVFHNPQQPFEVYTEQMLTTVLGTSFTVQAYADQPNTRVQVLRGKVRVEPRKLATATVAAVPAAVELLPNQQAVYSPTAHELHKDLVAQPALLTPPSTLSFDDQPVADVIATLERAYGVEILYDKVALANCTVSVVLQKDQLFSNLGLLCKTLGATYKSVDTHVQLYSQGCKS</sequence>
<evidence type="ECO:0000259" key="2">
    <source>
        <dbReference type="Pfam" id="PF16344"/>
    </source>
</evidence>
<dbReference type="InterPro" id="IPR006860">
    <property type="entry name" value="FecR"/>
</dbReference>
<dbReference type="Gene3D" id="2.60.120.1440">
    <property type="match status" value="1"/>
</dbReference>
<keyword evidence="4" id="KW-1185">Reference proteome</keyword>
<protein>
    <submittedName>
        <fullName evidence="3">FecR domain-containing protein</fullName>
    </submittedName>
</protein>
<dbReference type="PIRSF" id="PIRSF018266">
    <property type="entry name" value="FecR"/>
    <property type="match status" value="1"/>
</dbReference>